<accession>A0A9E5JTN9</accession>
<comment type="caution">
    <text evidence="1">The sequence shown here is derived from an EMBL/GenBank/DDBJ whole genome shotgun (WGS) entry which is preliminary data.</text>
</comment>
<organism evidence="1 2">
    <name type="scientific">Microcella pacifica</name>
    <dbReference type="NCBI Taxonomy" id="2591847"/>
    <lineage>
        <taxon>Bacteria</taxon>
        <taxon>Bacillati</taxon>
        <taxon>Actinomycetota</taxon>
        <taxon>Actinomycetes</taxon>
        <taxon>Micrococcales</taxon>
        <taxon>Microbacteriaceae</taxon>
        <taxon>Microcella</taxon>
    </lineage>
</organism>
<name>A0A9E5JTN9_9MICO</name>
<proteinExistence type="predicted"/>
<sequence>MELVPLNLAALSEDELLEMFPTPMQAMGALIHARSANARAPHALNAYRAKLRTAENAMRVTLAKVVRDLAEEYPRANMTERRMLAHADERMIAAQDALDTAWLLYEFARDYAKAIAQDIEVLRSINANLRPEHR</sequence>
<evidence type="ECO:0000313" key="1">
    <source>
        <dbReference type="EMBL" id="NHF62263.1"/>
    </source>
</evidence>
<reference evidence="1 2" key="2">
    <citation type="submission" date="2020-03" db="EMBL/GenBank/DDBJ databases">
        <title>Chryseoglobus sp. isolated from a deep-sea seamount.</title>
        <authorList>
            <person name="Zhang D.-C."/>
        </authorList>
    </citation>
    <scope>NUCLEOTIDE SEQUENCE [LARGE SCALE GENOMIC DNA]</scope>
    <source>
        <strain evidence="1 2">KN1116</strain>
    </source>
</reference>
<protein>
    <submittedName>
        <fullName evidence="1">Uncharacterized protein</fullName>
    </submittedName>
</protein>
<dbReference type="EMBL" id="VIKT02000004">
    <property type="protein sequence ID" value="NHF62263.1"/>
    <property type="molecule type" value="Genomic_DNA"/>
</dbReference>
<dbReference type="Proteomes" id="UP000818266">
    <property type="component" value="Unassembled WGS sequence"/>
</dbReference>
<keyword evidence="2" id="KW-1185">Reference proteome</keyword>
<dbReference type="OrthoDB" id="5071423at2"/>
<dbReference type="AlphaFoldDB" id="A0A9E5JTN9"/>
<gene>
    <name evidence="1" type="ORF">FK219_003235</name>
</gene>
<evidence type="ECO:0000313" key="2">
    <source>
        <dbReference type="Proteomes" id="UP000818266"/>
    </source>
</evidence>
<reference evidence="1 2" key="1">
    <citation type="submission" date="2019-06" db="EMBL/GenBank/DDBJ databases">
        <authorList>
            <person name="De-Chao Zhang Q."/>
        </authorList>
    </citation>
    <scope>NUCLEOTIDE SEQUENCE [LARGE SCALE GENOMIC DNA]</scope>
    <source>
        <strain evidence="1 2">KN1116</strain>
    </source>
</reference>